<dbReference type="EMBL" id="CP034346">
    <property type="protein sequence ID" value="AZS14980.1"/>
    <property type="molecule type" value="Genomic_DNA"/>
</dbReference>
<accession>A0A3S9UXD7</accession>
<keyword evidence="2" id="KW-1133">Transmembrane helix</keyword>
<evidence type="ECO:0000256" key="1">
    <source>
        <dbReference type="SAM" id="MobiDB-lite"/>
    </source>
</evidence>
<dbReference type="OrthoDB" id="2598858at2"/>
<dbReference type="Proteomes" id="UP000270678">
    <property type="component" value="Chromosome"/>
</dbReference>
<feature type="transmembrane region" description="Helical" evidence="2">
    <location>
        <begin position="49"/>
        <end position="66"/>
    </location>
</feature>
<evidence type="ECO:0000313" key="4">
    <source>
        <dbReference type="Proteomes" id="UP000270678"/>
    </source>
</evidence>
<keyword evidence="2" id="KW-0472">Membrane</keyword>
<feature type="compositionally biased region" description="Basic and acidic residues" evidence="1">
    <location>
        <begin position="1"/>
        <end position="12"/>
    </location>
</feature>
<gene>
    <name evidence="3" type="ORF">EI981_11260</name>
</gene>
<evidence type="ECO:0008006" key="5">
    <source>
        <dbReference type="Google" id="ProtNLM"/>
    </source>
</evidence>
<dbReference type="KEGG" id="plut:EI981_11260"/>
<sequence>MGSFDRKVERNQKRLNQKGKGPTITTGTASNPRKSLGARGEGDIFRGRNIILPGVLVFIALLYSTVGMIGNSADMSTWLYWLTIGLYLLLAFTLYMRRPYLRINKNWIYTTKYNRDRILEAGNISKIKVSRKKIMIVPKIKDANWVFYRTRNQFDTAAMGDRLEQFAHTHHVTFERE</sequence>
<feature type="region of interest" description="Disordered" evidence="1">
    <location>
        <begin position="1"/>
        <end position="35"/>
    </location>
</feature>
<protein>
    <recommendedName>
        <fullName evidence="5">Methyltransferase</fullName>
    </recommendedName>
</protein>
<reference evidence="4" key="1">
    <citation type="submission" date="2018-12" db="EMBL/GenBank/DDBJ databases">
        <title>Complete genome sequence of Paenibacillus sp. MBLB1234.</title>
        <authorList>
            <person name="Nam Y.-D."/>
            <person name="Kang J."/>
            <person name="Chung W.-H."/>
            <person name="Park Y.S."/>
        </authorList>
    </citation>
    <scope>NUCLEOTIDE SEQUENCE [LARGE SCALE GENOMIC DNA]</scope>
    <source>
        <strain evidence="4">MBLB1234</strain>
    </source>
</reference>
<name>A0A3S9UXD7_9BACL</name>
<proteinExistence type="predicted"/>
<keyword evidence="2" id="KW-0812">Transmembrane</keyword>
<dbReference type="RefSeq" id="WP_126998145.1">
    <property type="nucleotide sequence ID" value="NZ_CP034346.1"/>
</dbReference>
<dbReference type="AlphaFoldDB" id="A0A3S9UXD7"/>
<evidence type="ECO:0000256" key="2">
    <source>
        <dbReference type="SAM" id="Phobius"/>
    </source>
</evidence>
<organism evidence="3 4">
    <name type="scientific">Paenibacillus lutimineralis</name>
    <dbReference type="NCBI Taxonomy" id="2707005"/>
    <lineage>
        <taxon>Bacteria</taxon>
        <taxon>Bacillati</taxon>
        <taxon>Bacillota</taxon>
        <taxon>Bacilli</taxon>
        <taxon>Bacillales</taxon>
        <taxon>Paenibacillaceae</taxon>
        <taxon>Paenibacillus</taxon>
    </lineage>
</organism>
<feature type="compositionally biased region" description="Polar residues" evidence="1">
    <location>
        <begin position="23"/>
        <end position="33"/>
    </location>
</feature>
<evidence type="ECO:0000313" key="3">
    <source>
        <dbReference type="EMBL" id="AZS14980.1"/>
    </source>
</evidence>
<keyword evidence="4" id="KW-1185">Reference proteome</keyword>
<feature type="transmembrane region" description="Helical" evidence="2">
    <location>
        <begin position="78"/>
        <end position="96"/>
    </location>
</feature>